<feature type="compositionally biased region" description="Basic and acidic residues" evidence="1">
    <location>
        <begin position="144"/>
        <end position="155"/>
    </location>
</feature>
<evidence type="ECO:0000313" key="2">
    <source>
        <dbReference type="EMBL" id="MEE3719410.1"/>
    </source>
</evidence>
<dbReference type="AlphaFoldDB" id="A0AAW9Q7E3"/>
<accession>A0AAW9Q7E3</accession>
<proteinExistence type="predicted"/>
<dbReference type="Proteomes" id="UP001333818">
    <property type="component" value="Unassembled WGS sequence"/>
</dbReference>
<evidence type="ECO:0000313" key="3">
    <source>
        <dbReference type="Proteomes" id="UP001333818"/>
    </source>
</evidence>
<name>A0AAW9Q7E3_9CYAN</name>
<comment type="caution">
    <text evidence="2">The sequence shown here is derived from an EMBL/GenBank/DDBJ whole genome shotgun (WGS) entry which is preliminary data.</text>
</comment>
<feature type="region of interest" description="Disordered" evidence="1">
    <location>
        <begin position="143"/>
        <end position="167"/>
    </location>
</feature>
<dbReference type="RefSeq" id="WP_330485846.1">
    <property type="nucleotide sequence ID" value="NZ_JAZBJZ010000131.1"/>
</dbReference>
<sequence>MTIRTSTDLLRQIQDYLRSQADKGDRQAQQLLIQVLTFLLDDNSSHTQAEASPRAESETKVSLDFDRKLFDTWQELANEQVGDNFWSYPIAFEDLAEAMGITVERFVQLVAPLQIGNLQLIQGRSHNYTVGEQMAASLTFHPKQPKEAKSDRGAAEAKTTAKSQTKEKVSFRVGDRVQVNANRPQYANQVGTVDQVISVSCRVKLDNGWSAFLPNHCLDKLPN</sequence>
<gene>
    <name evidence="2" type="ORF">V2H45_21950</name>
</gene>
<evidence type="ECO:0000256" key="1">
    <source>
        <dbReference type="SAM" id="MobiDB-lite"/>
    </source>
</evidence>
<keyword evidence="3" id="KW-1185">Reference proteome</keyword>
<dbReference type="EMBL" id="JAZBJZ010000131">
    <property type="protein sequence ID" value="MEE3719410.1"/>
    <property type="molecule type" value="Genomic_DNA"/>
</dbReference>
<protein>
    <submittedName>
        <fullName evidence="2">Uncharacterized protein</fullName>
    </submittedName>
</protein>
<reference evidence="2" key="1">
    <citation type="submission" date="2024-01" db="EMBL/GenBank/DDBJ databases">
        <title>Bank of Algae and Cyanobacteria of the Azores (BACA) strain genomes.</title>
        <authorList>
            <person name="Luz R."/>
            <person name="Cordeiro R."/>
            <person name="Fonseca A."/>
            <person name="Goncalves V."/>
        </authorList>
    </citation>
    <scope>NUCLEOTIDE SEQUENCE</scope>
    <source>
        <strain evidence="2">BACA0141</strain>
    </source>
</reference>
<organism evidence="2 3">
    <name type="scientific">Tumidithrix elongata BACA0141</name>
    <dbReference type="NCBI Taxonomy" id="2716417"/>
    <lineage>
        <taxon>Bacteria</taxon>
        <taxon>Bacillati</taxon>
        <taxon>Cyanobacteriota</taxon>
        <taxon>Cyanophyceae</taxon>
        <taxon>Pseudanabaenales</taxon>
        <taxon>Pseudanabaenaceae</taxon>
        <taxon>Tumidithrix</taxon>
        <taxon>Tumidithrix elongata</taxon>
    </lineage>
</organism>